<keyword evidence="3" id="KW-0862">Zinc</keyword>
<keyword evidence="5" id="KW-0175">Coiled coil</keyword>
<dbReference type="GO" id="GO:0061630">
    <property type="term" value="F:ubiquitin protein ligase activity"/>
    <property type="evidence" value="ECO:0007669"/>
    <property type="project" value="UniProtKB-EC"/>
</dbReference>
<dbReference type="SUPFAM" id="SSF57850">
    <property type="entry name" value="RING/U-box"/>
    <property type="match status" value="1"/>
</dbReference>
<keyword evidence="2 4" id="KW-0863">Zinc-finger</keyword>
<dbReference type="EMBL" id="JAYKXP010000139">
    <property type="protein sequence ID" value="KAK7023443.1"/>
    <property type="molecule type" value="Genomic_DNA"/>
</dbReference>
<proteinExistence type="predicted"/>
<evidence type="ECO:0000256" key="4">
    <source>
        <dbReference type="PROSITE-ProRule" id="PRU00175"/>
    </source>
</evidence>
<feature type="coiled-coil region" evidence="5">
    <location>
        <begin position="25"/>
        <end position="52"/>
    </location>
</feature>
<evidence type="ECO:0000313" key="8">
    <source>
        <dbReference type="Proteomes" id="UP001383192"/>
    </source>
</evidence>
<organism evidence="7 8">
    <name type="scientific">Paramarasmius palmivorus</name>
    <dbReference type="NCBI Taxonomy" id="297713"/>
    <lineage>
        <taxon>Eukaryota</taxon>
        <taxon>Fungi</taxon>
        <taxon>Dikarya</taxon>
        <taxon>Basidiomycota</taxon>
        <taxon>Agaricomycotina</taxon>
        <taxon>Agaricomycetes</taxon>
        <taxon>Agaricomycetidae</taxon>
        <taxon>Agaricales</taxon>
        <taxon>Marasmiineae</taxon>
        <taxon>Marasmiaceae</taxon>
        <taxon>Paramarasmius</taxon>
    </lineage>
</organism>
<evidence type="ECO:0000256" key="1">
    <source>
        <dbReference type="ARBA" id="ARBA00022723"/>
    </source>
</evidence>
<dbReference type="AlphaFoldDB" id="A0AAW0BBI8"/>
<keyword evidence="1" id="KW-0479">Metal-binding</keyword>
<dbReference type="GO" id="GO:0008270">
    <property type="term" value="F:zinc ion binding"/>
    <property type="evidence" value="ECO:0007669"/>
    <property type="project" value="UniProtKB-KW"/>
</dbReference>
<keyword evidence="7" id="KW-0808">Transferase</keyword>
<keyword evidence="8" id="KW-1185">Reference proteome</keyword>
<gene>
    <name evidence="7" type="primary">RNF8</name>
    <name evidence="7" type="ORF">VNI00_016749</name>
</gene>
<name>A0AAW0BBI8_9AGAR</name>
<reference evidence="7 8" key="1">
    <citation type="submission" date="2024-01" db="EMBL/GenBank/DDBJ databases">
        <title>A draft genome for a cacao thread blight-causing isolate of Paramarasmius palmivorus.</title>
        <authorList>
            <person name="Baruah I.K."/>
            <person name="Bukari Y."/>
            <person name="Amoako-Attah I."/>
            <person name="Meinhardt L.W."/>
            <person name="Bailey B.A."/>
            <person name="Cohen S.P."/>
        </authorList>
    </citation>
    <scope>NUCLEOTIDE SEQUENCE [LARGE SCALE GENOMIC DNA]</scope>
    <source>
        <strain evidence="7 8">GH-12</strain>
    </source>
</reference>
<dbReference type="InterPro" id="IPR047126">
    <property type="entry name" value="RNF141-like"/>
</dbReference>
<dbReference type="Pfam" id="PF00097">
    <property type="entry name" value="zf-C3HC4"/>
    <property type="match status" value="1"/>
</dbReference>
<accession>A0AAW0BBI8</accession>
<dbReference type="PROSITE" id="PS50089">
    <property type="entry name" value="ZF_RING_2"/>
    <property type="match status" value="1"/>
</dbReference>
<dbReference type="Proteomes" id="UP001383192">
    <property type="component" value="Unassembled WGS sequence"/>
</dbReference>
<dbReference type="EC" id="2.3.2.27" evidence="7"/>
<dbReference type="PANTHER" id="PTHR12109">
    <property type="entry name" value="RING FINGER PROTEIN 141-RELATED"/>
    <property type="match status" value="1"/>
</dbReference>
<dbReference type="SMART" id="SM00184">
    <property type="entry name" value="RING"/>
    <property type="match status" value="1"/>
</dbReference>
<dbReference type="InterPro" id="IPR018957">
    <property type="entry name" value="Znf_C3HC4_RING-type"/>
</dbReference>
<dbReference type="Gene3D" id="3.30.40.10">
    <property type="entry name" value="Zinc/RING finger domain, C3HC4 (zinc finger)"/>
    <property type="match status" value="1"/>
</dbReference>
<evidence type="ECO:0000313" key="7">
    <source>
        <dbReference type="EMBL" id="KAK7023443.1"/>
    </source>
</evidence>
<evidence type="ECO:0000256" key="3">
    <source>
        <dbReference type="ARBA" id="ARBA00022833"/>
    </source>
</evidence>
<comment type="caution">
    <text evidence="7">The sequence shown here is derived from an EMBL/GenBank/DDBJ whole genome shotgun (WGS) entry which is preliminary data.</text>
</comment>
<keyword evidence="7" id="KW-0012">Acyltransferase</keyword>
<evidence type="ECO:0000256" key="5">
    <source>
        <dbReference type="SAM" id="Coils"/>
    </source>
</evidence>
<dbReference type="InterPro" id="IPR017907">
    <property type="entry name" value="Znf_RING_CS"/>
</dbReference>
<feature type="domain" description="RING-type" evidence="6">
    <location>
        <begin position="125"/>
        <end position="164"/>
    </location>
</feature>
<evidence type="ECO:0000259" key="6">
    <source>
        <dbReference type="PROSITE" id="PS50089"/>
    </source>
</evidence>
<sequence length="192" mass="22445">MEHESRFLSGAVEPRLEQDNPTLVIERLEKEVTELRENLERYQKQDSKMEHKISRLRGVRRYQQESITSSDIAYYKTKLELQRQLERTEAKRKKVANMLIACMQENTKLKNARIPIAKVKEAVQCEICYEPMSQAVMIQGCGHSFCSGCLEKWRRKQPECPSCRKPIKTEPQKNYTLQAVEELIGESEIIVL</sequence>
<dbReference type="InterPro" id="IPR001841">
    <property type="entry name" value="Znf_RING"/>
</dbReference>
<protein>
    <submittedName>
        <fullName evidence="7">E3 ubiquitin-protein ligase rnf8</fullName>
        <ecNumber evidence="7">2.3.2.27</ecNumber>
    </submittedName>
</protein>
<evidence type="ECO:0000256" key="2">
    <source>
        <dbReference type="ARBA" id="ARBA00022771"/>
    </source>
</evidence>
<dbReference type="InterPro" id="IPR013083">
    <property type="entry name" value="Znf_RING/FYVE/PHD"/>
</dbReference>
<dbReference type="PROSITE" id="PS00518">
    <property type="entry name" value="ZF_RING_1"/>
    <property type="match status" value="1"/>
</dbReference>